<sequence length="175" mass="18788">MTVLSSKILAYATLFGLIAGPSFTAIAKDDYGKTSVLAGVSFLNSTKAYTLGVYQLNGRGNWGFGGAVDVGKIDENPDGGYHIQSDFYVARLAATYGFTENIYIVPSVGVVHSTMERSYYYAGRPNTDSHSYTGVTPGVDFIVENEGWSGSVGVSQIPLVDRSETAFTFKAGWSF</sequence>
<evidence type="ECO:0000256" key="1">
    <source>
        <dbReference type="SAM" id="SignalP"/>
    </source>
</evidence>
<keyword evidence="1" id="KW-0732">Signal</keyword>
<dbReference type="RefSeq" id="WP_394629786.1">
    <property type="nucleotide sequence ID" value="NZ_JBIHSF010000011.1"/>
</dbReference>
<feature type="chain" id="PRO_5046834652" description="Outer membrane protein beta-barrel domain-containing protein" evidence="1">
    <location>
        <begin position="28"/>
        <end position="175"/>
    </location>
</feature>
<gene>
    <name evidence="2" type="ORF">ACGRH2_19680</name>
</gene>
<proteinExistence type="predicted"/>
<evidence type="ECO:0000313" key="2">
    <source>
        <dbReference type="EMBL" id="MFH0262611.1"/>
    </source>
</evidence>
<feature type="signal peptide" evidence="1">
    <location>
        <begin position="1"/>
        <end position="27"/>
    </location>
</feature>
<evidence type="ECO:0000313" key="3">
    <source>
        <dbReference type="Proteomes" id="UP001607125"/>
    </source>
</evidence>
<dbReference type="EMBL" id="JBIHSF010000011">
    <property type="protein sequence ID" value="MFH0262611.1"/>
    <property type="molecule type" value="Genomic_DNA"/>
</dbReference>
<comment type="caution">
    <text evidence="2">The sequence shown here is derived from an EMBL/GenBank/DDBJ whole genome shotgun (WGS) entry which is preliminary data.</text>
</comment>
<organism evidence="2 3">
    <name type="scientific">Vibrio barjaei</name>
    <dbReference type="NCBI Taxonomy" id="1676683"/>
    <lineage>
        <taxon>Bacteria</taxon>
        <taxon>Pseudomonadati</taxon>
        <taxon>Pseudomonadota</taxon>
        <taxon>Gammaproteobacteria</taxon>
        <taxon>Vibrionales</taxon>
        <taxon>Vibrionaceae</taxon>
        <taxon>Vibrio</taxon>
    </lineage>
</organism>
<accession>A0ABW7IMG9</accession>
<reference evidence="2 3" key="1">
    <citation type="submission" date="2024-10" db="EMBL/GenBank/DDBJ databases">
        <authorList>
            <person name="Yibar A."/>
            <person name="Saticioglu I.B."/>
            <person name="Duman M."/>
            <person name="Ajmi N."/>
            <person name="Gurler F."/>
            <person name="Ay H."/>
            <person name="Onuk E."/>
            <person name="Guler S."/>
            <person name="Romalde J.L."/>
        </authorList>
    </citation>
    <scope>NUCLEOTIDE SEQUENCE [LARGE SCALE GENOMIC DNA]</scope>
    <source>
        <strain evidence="2 3">1-TCBS-B</strain>
    </source>
</reference>
<protein>
    <recommendedName>
        <fullName evidence="4">Outer membrane protein beta-barrel domain-containing protein</fullName>
    </recommendedName>
</protein>
<dbReference type="Proteomes" id="UP001607125">
    <property type="component" value="Unassembled WGS sequence"/>
</dbReference>
<evidence type="ECO:0008006" key="4">
    <source>
        <dbReference type="Google" id="ProtNLM"/>
    </source>
</evidence>
<keyword evidence="3" id="KW-1185">Reference proteome</keyword>
<name>A0ABW7IMG9_9VIBR</name>